<evidence type="ECO:0000256" key="2">
    <source>
        <dbReference type="ARBA" id="ARBA00023235"/>
    </source>
</evidence>
<dbReference type="EMBL" id="AOCK01000001">
    <property type="protein sequence ID" value="EMR00211.1"/>
    <property type="molecule type" value="Genomic_DNA"/>
</dbReference>
<reference evidence="4 5" key="1">
    <citation type="journal article" date="2013" name="Genome Announc.">
        <title>Draft Genome Sequence of Arthrobacter gangotriensis Strain Lz1yT, Isolated from a Penguin Rookery Soil Sample Collected in Antarctica, near the Indian Station Dakshin Gangotri.</title>
        <authorList>
            <person name="Shivaji S."/>
            <person name="Ara S."/>
            <person name="Bandi S."/>
            <person name="Singh A."/>
            <person name="Kumar Pinnaka A."/>
        </authorList>
    </citation>
    <scope>NUCLEOTIDE SEQUENCE [LARGE SCALE GENOMIC DNA]</scope>
    <source>
        <strain evidence="4 5">Lz1y</strain>
    </source>
</reference>
<dbReference type="SUPFAM" id="SSF54506">
    <property type="entry name" value="Diaminopimelate epimerase-like"/>
    <property type="match status" value="1"/>
</dbReference>
<dbReference type="Proteomes" id="UP000012015">
    <property type="component" value="Unassembled WGS sequence"/>
</dbReference>
<dbReference type="STRING" id="1276920.ADIAG_00218"/>
<dbReference type="GO" id="GO:0016853">
    <property type="term" value="F:isomerase activity"/>
    <property type="evidence" value="ECO:0007669"/>
    <property type="project" value="UniProtKB-KW"/>
</dbReference>
<keyword evidence="5" id="KW-1185">Reference proteome</keyword>
<keyword evidence="2" id="KW-0413">Isomerase</keyword>
<accession>M7MZ35</accession>
<evidence type="ECO:0000256" key="3">
    <source>
        <dbReference type="SAM" id="MobiDB-lite"/>
    </source>
</evidence>
<name>M7MZ35_9MICC</name>
<feature type="region of interest" description="Disordered" evidence="3">
    <location>
        <begin position="175"/>
        <end position="200"/>
    </location>
</feature>
<gene>
    <name evidence="4" type="ORF">ADIAG_00218</name>
</gene>
<dbReference type="Gene3D" id="3.10.310.10">
    <property type="entry name" value="Diaminopimelate Epimerase, Chain A, domain 1"/>
    <property type="match status" value="2"/>
</dbReference>
<organism evidence="4 5">
    <name type="scientific">Paeniglutamicibacter gangotriensis Lz1y</name>
    <dbReference type="NCBI Taxonomy" id="1276920"/>
    <lineage>
        <taxon>Bacteria</taxon>
        <taxon>Bacillati</taxon>
        <taxon>Actinomycetota</taxon>
        <taxon>Actinomycetes</taxon>
        <taxon>Micrococcales</taxon>
        <taxon>Micrococcaceae</taxon>
        <taxon>Paeniglutamicibacter</taxon>
    </lineage>
</organism>
<dbReference type="PANTHER" id="PTHR43709:SF2">
    <property type="entry name" value="DUF453 DOMAIN PROTEIN (AFU_ORTHOLOGUE AFUA_6G00360)"/>
    <property type="match status" value="1"/>
</dbReference>
<evidence type="ECO:0000256" key="1">
    <source>
        <dbReference type="ARBA" id="ARBA00007673"/>
    </source>
</evidence>
<dbReference type="AlphaFoldDB" id="M7MZ35"/>
<comment type="caution">
    <text evidence="4">The sequence shown here is derived from an EMBL/GenBank/DDBJ whole genome shotgun (WGS) entry which is preliminary data.</text>
</comment>
<feature type="region of interest" description="Disordered" evidence="3">
    <location>
        <begin position="80"/>
        <end position="110"/>
    </location>
</feature>
<sequence length="220" mass="23233">MSPPRIEQGAVLHRGRAFRCGNKPGTESSSRPWAHRPACGYAFGQVSGDDRVTDYARNRGNLSSGVVPFALEAVLLPRGARHRRPDRAELPGPGRQPYRRRAPTGNPVDVLEVGGRRYPVGLADAAPPTVLLEAAMVGLIGTESPVEIDANVGAGAVGPSPGDRGGRHGMVRAARAGGAGDAKEPDGLAPPAPTRGYRSRRTLTRRAHRCTARCCAPPEF</sequence>
<comment type="similarity">
    <text evidence="1">Belongs to the PrpF family.</text>
</comment>
<protein>
    <submittedName>
        <fullName evidence="4">Putative AcnD-accessory protein PrpF</fullName>
    </submittedName>
</protein>
<dbReference type="InterPro" id="IPR007400">
    <property type="entry name" value="PrpF-like"/>
</dbReference>
<evidence type="ECO:0000313" key="4">
    <source>
        <dbReference type="EMBL" id="EMR00211.1"/>
    </source>
</evidence>
<proteinExistence type="inferred from homology"/>
<evidence type="ECO:0000313" key="5">
    <source>
        <dbReference type="Proteomes" id="UP000012015"/>
    </source>
</evidence>
<dbReference type="PANTHER" id="PTHR43709">
    <property type="entry name" value="ACONITATE ISOMERASE-RELATED"/>
    <property type="match status" value="1"/>
</dbReference>